<accession>A0A9P6C8E8</accession>
<dbReference type="Proteomes" id="UP000807353">
    <property type="component" value="Unassembled WGS sequence"/>
</dbReference>
<gene>
    <name evidence="1" type="ORF">BDZ94DRAFT_1276445</name>
</gene>
<dbReference type="EMBL" id="MU150454">
    <property type="protein sequence ID" value="KAF9456141.1"/>
    <property type="molecule type" value="Genomic_DNA"/>
</dbReference>
<dbReference type="AlphaFoldDB" id="A0A9P6C8E8"/>
<sequence length="115" mass="12945">MLATFWNLRLFAQSAALLAFLSIHSQLQSNASGRSHHVLVLVILIFGNPKILLKAPKWFLNDYTVLNLLIPGFSSFCLRKSLLIAWLGPFTNVETDQLHLVEICVMSRIVQLGKI</sequence>
<name>A0A9P6C8E8_9AGAR</name>
<comment type="caution">
    <text evidence="1">The sequence shown here is derived from an EMBL/GenBank/DDBJ whole genome shotgun (WGS) entry which is preliminary data.</text>
</comment>
<organism evidence="1 2">
    <name type="scientific">Collybia nuda</name>
    <dbReference type="NCBI Taxonomy" id="64659"/>
    <lineage>
        <taxon>Eukaryota</taxon>
        <taxon>Fungi</taxon>
        <taxon>Dikarya</taxon>
        <taxon>Basidiomycota</taxon>
        <taxon>Agaricomycotina</taxon>
        <taxon>Agaricomycetes</taxon>
        <taxon>Agaricomycetidae</taxon>
        <taxon>Agaricales</taxon>
        <taxon>Tricholomatineae</taxon>
        <taxon>Clitocybaceae</taxon>
        <taxon>Collybia</taxon>
    </lineage>
</organism>
<keyword evidence="2" id="KW-1185">Reference proteome</keyword>
<protein>
    <submittedName>
        <fullName evidence="1">Uncharacterized protein</fullName>
    </submittedName>
</protein>
<proteinExistence type="predicted"/>
<evidence type="ECO:0000313" key="1">
    <source>
        <dbReference type="EMBL" id="KAF9456141.1"/>
    </source>
</evidence>
<reference evidence="1" key="1">
    <citation type="submission" date="2020-11" db="EMBL/GenBank/DDBJ databases">
        <authorList>
            <consortium name="DOE Joint Genome Institute"/>
            <person name="Ahrendt S."/>
            <person name="Riley R."/>
            <person name="Andreopoulos W."/>
            <person name="Labutti K."/>
            <person name="Pangilinan J."/>
            <person name="Ruiz-Duenas F.J."/>
            <person name="Barrasa J.M."/>
            <person name="Sanchez-Garcia M."/>
            <person name="Camarero S."/>
            <person name="Miyauchi S."/>
            <person name="Serrano A."/>
            <person name="Linde D."/>
            <person name="Babiker R."/>
            <person name="Drula E."/>
            <person name="Ayuso-Fernandez I."/>
            <person name="Pacheco R."/>
            <person name="Padilla G."/>
            <person name="Ferreira P."/>
            <person name="Barriuso J."/>
            <person name="Kellner H."/>
            <person name="Castanera R."/>
            <person name="Alfaro M."/>
            <person name="Ramirez L."/>
            <person name="Pisabarro A.G."/>
            <person name="Kuo A."/>
            <person name="Tritt A."/>
            <person name="Lipzen A."/>
            <person name="He G."/>
            <person name="Yan M."/>
            <person name="Ng V."/>
            <person name="Cullen D."/>
            <person name="Martin F."/>
            <person name="Rosso M.-N."/>
            <person name="Henrissat B."/>
            <person name="Hibbett D."/>
            <person name="Martinez A.T."/>
            <person name="Grigoriev I.V."/>
        </authorList>
    </citation>
    <scope>NUCLEOTIDE SEQUENCE</scope>
    <source>
        <strain evidence="1">CBS 247.69</strain>
    </source>
</reference>
<evidence type="ECO:0000313" key="2">
    <source>
        <dbReference type="Proteomes" id="UP000807353"/>
    </source>
</evidence>